<organism evidence="2 3">
    <name type="scientific">Natronorubrum texcoconense</name>
    <dbReference type="NCBI Taxonomy" id="1095776"/>
    <lineage>
        <taxon>Archaea</taxon>
        <taxon>Methanobacteriati</taxon>
        <taxon>Methanobacteriota</taxon>
        <taxon>Stenosarchaea group</taxon>
        <taxon>Halobacteria</taxon>
        <taxon>Halobacteriales</taxon>
        <taxon>Natrialbaceae</taxon>
        <taxon>Natronorubrum</taxon>
    </lineage>
</organism>
<dbReference type="PROSITE" id="PS51318">
    <property type="entry name" value="TAT"/>
    <property type="match status" value="1"/>
</dbReference>
<dbReference type="RefSeq" id="WP_090310712.1">
    <property type="nucleotide sequence ID" value="NZ_FNFE01000006.1"/>
</dbReference>
<feature type="region of interest" description="Disordered" evidence="1">
    <location>
        <begin position="27"/>
        <end position="67"/>
    </location>
</feature>
<feature type="compositionally biased region" description="Basic and acidic residues" evidence="1">
    <location>
        <begin position="35"/>
        <end position="45"/>
    </location>
</feature>
<dbReference type="AlphaFoldDB" id="A0A1G9EDB5"/>
<gene>
    <name evidence="2" type="ORF">SAMN04515672_3867</name>
</gene>
<dbReference type="EMBL" id="FNFE01000006">
    <property type="protein sequence ID" value="SDK74068.1"/>
    <property type="molecule type" value="Genomic_DNA"/>
</dbReference>
<dbReference type="OrthoDB" id="82049at2157"/>
<dbReference type="InterPro" id="IPR011051">
    <property type="entry name" value="RmlC_Cupin_sf"/>
</dbReference>
<evidence type="ECO:0000313" key="2">
    <source>
        <dbReference type="EMBL" id="SDK74068.1"/>
    </source>
</evidence>
<dbReference type="Proteomes" id="UP000198882">
    <property type="component" value="Unassembled WGS sequence"/>
</dbReference>
<name>A0A1G9EDB5_9EURY</name>
<protein>
    <submittedName>
        <fullName evidence="2">Cupin domain protein</fullName>
    </submittedName>
</protein>
<evidence type="ECO:0000256" key="1">
    <source>
        <dbReference type="SAM" id="MobiDB-lite"/>
    </source>
</evidence>
<feature type="compositionally biased region" description="Acidic residues" evidence="1">
    <location>
        <begin position="46"/>
        <end position="67"/>
    </location>
</feature>
<dbReference type="InterPro" id="IPR014710">
    <property type="entry name" value="RmlC-like_jellyroll"/>
</dbReference>
<accession>A0A1G9EDB5</accession>
<dbReference type="Gene3D" id="2.60.120.10">
    <property type="entry name" value="Jelly Rolls"/>
    <property type="match status" value="1"/>
</dbReference>
<reference evidence="3" key="1">
    <citation type="submission" date="2016-10" db="EMBL/GenBank/DDBJ databases">
        <authorList>
            <person name="Varghese N."/>
            <person name="Submissions S."/>
        </authorList>
    </citation>
    <scope>NUCLEOTIDE SEQUENCE [LARGE SCALE GENOMIC DNA]</scope>
    <source>
        <strain evidence="3">B4,CECT 8067,JCM 17497</strain>
    </source>
</reference>
<evidence type="ECO:0000313" key="3">
    <source>
        <dbReference type="Proteomes" id="UP000198882"/>
    </source>
</evidence>
<sequence length="224" mass="23582">MTSDTERIDGLLRRTVLKASAVAATTLGLSASATADEHEPDAHDDEHEDDEHETDADGAADEEPAVDEPDGFEVDVIAEHAPFPDELAATFELTFAGDDADAETADATDDPVADGDTDGAVDDAVVVDLEDASTVIVAEVTWTEGGTSGWHRHPGVSIVNMVEGEVEVTWEHDCIPRTYAAGESFFDPGEVHTADSDGGAAAYVTFLGIPDGEPATEWVEPVEC</sequence>
<proteinExistence type="predicted"/>
<dbReference type="InterPro" id="IPR006311">
    <property type="entry name" value="TAT_signal"/>
</dbReference>
<keyword evidence="3" id="KW-1185">Reference proteome</keyword>
<dbReference type="SUPFAM" id="SSF51182">
    <property type="entry name" value="RmlC-like cupins"/>
    <property type="match status" value="1"/>
</dbReference>
<dbReference type="STRING" id="1095776.SAMN04515672_3867"/>